<proteinExistence type="predicted"/>
<organism evidence="1 2">
    <name type="scientific">candidate division MSBL1 archaeon SCGC-AAA259E17</name>
    <dbReference type="NCBI Taxonomy" id="1698263"/>
    <lineage>
        <taxon>Archaea</taxon>
        <taxon>Methanobacteriati</taxon>
        <taxon>Methanobacteriota</taxon>
        <taxon>candidate division MSBL1</taxon>
    </lineage>
</organism>
<evidence type="ECO:0000313" key="1">
    <source>
        <dbReference type="EMBL" id="KXA92283.1"/>
    </source>
</evidence>
<accession>A0A133UDK2</accession>
<sequence>MAGKEFARAAIVSSLLPITPSSSSSASIELAAAGEPKAAKKLMPHSRLRFANPVIGFVIQDIFSTHFKATMSCMRKMPRTAKGRTLTR</sequence>
<protein>
    <submittedName>
        <fullName evidence="1">Uncharacterized protein</fullName>
    </submittedName>
</protein>
<reference evidence="1 2" key="1">
    <citation type="journal article" date="2016" name="Sci. Rep.">
        <title>Metabolic traits of an uncultured archaeal lineage -MSBL1- from brine pools of the Red Sea.</title>
        <authorList>
            <person name="Mwirichia R."/>
            <person name="Alam I."/>
            <person name="Rashid M."/>
            <person name="Vinu M."/>
            <person name="Ba-Alawi W."/>
            <person name="Anthony Kamau A."/>
            <person name="Kamanda Ngugi D."/>
            <person name="Goker M."/>
            <person name="Klenk H.P."/>
            <person name="Bajic V."/>
            <person name="Stingl U."/>
        </authorList>
    </citation>
    <scope>NUCLEOTIDE SEQUENCE [LARGE SCALE GENOMIC DNA]</scope>
    <source>
        <strain evidence="1">SCGC-AAA259E17</strain>
    </source>
</reference>
<keyword evidence="2" id="KW-1185">Reference proteome</keyword>
<evidence type="ECO:0000313" key="2">
    <source>
        <dbReference type="Proteomes" id="UP000070373"/>
    </source>
</evidence>
<gene>
    <name evidence="1" type="ORF">AKJ64_03540</name>
</gene>
<dbReference type="AlphaFoldDB" id="A0A133UDK2"/>
<name>A0A133UDK2_9EURY</name>
<dbReference type="Proteomes" id="UP000070373">
    <property type="component" value="Unassembled WGS sequence"/>
</dbReference>
<dbReference type="EMBL" id="LHXN01000063">
    <property type="protein sequence ID" value="KXA92283.1"/>
    <property type="molecule type" value="Genomic_DNA"/>
</dbReference>
<comment type="caution">
    <text evidence="1">The sequence shown here is derived from an EMBL/GenBank/DDBJ whole genome shotgun (WGS) entry which is preliminary data.</text>
</comment>